<dbReference type="RefSeq" id="WP_210046562.1">
    <property type="nucleotide sequence ID" value="NZ_JBHLVU010000031.1"/>
</dbReference>
<feature type="transmembrane region" description="Helical" evidence="1">
    <location>
        <begin position="76"/>
        <end position="98"/>
    </location>
</feature>
<dbReference type="Proteomes" id="UP001519887">
    <property type="component" value="Unassembled WGS sequence"/>
</dbReference>
<evidence type="ECO:0008006" key="4">
    <source>
        <dbReference type="Google" id="ProtNLM"/>
    </source>
</evidence>
<keyword evidence="1" id="KW-1133">Transmembrane helix</keyword>
<evidence type="ECO:0000313" key="3">
    <source>
        <dbReference type="Proteomes" id="UP001519887"/>
    </source>
</evidence>
<sequence length="282" mass="32391">MNRYLKLVHMELGRFRNIYLSLFALILLVQMGGVWMKAQDLIQRAGKWHNGGLEAYLEYTAQAGKANFADVMSNSLFFMAPVFLSASVLLLYIFMIWYRDWLFKQPFIYRLLMLPTQRYHLYFSKLSAILIMFLGLVAFQLLLLPLEIGLFQSLVPAELRETISTGDFIRSQFMLQILLPSSFMSFVIYYGAGLLAVSVIFTAVLIERSYRLKGLAAGILYVALSVFIVTCPILIPFLMWNTIIENYLYPMEIFILELILGLIVGVISIWTGLFLIKRKVAV</sequence>
<feature type="transmembrane region" description="Helical" evidence="1">
    <location>
        <begin position="20"/>
        <end position="38"/>
    </location>
</feature>
<dbReference type="EMBL" id="JAHZIK010000066">
    <property type="protein sequence ID" value="MBW7453367.1"/>
    <property type="molecule type" value="Genomic_DNA"/>
</dbReference>
<keyword evidence="1" id="KW-0472">Membrane</keyword>
<reference evidence="2 3" key="1">
    <citation type="submission" date="2021-07" db="EMBL/GenBank/DDBJ databases">
        <title>Paenibacillus radiodurans sp. nov., isolated from the southeastern edge of Tengger Desert.</title>
        <authorList>
            <person name="Zhang G."/>
        </authorList>
    </citation>
    <scope>NUCLEOTIDE SEQUENCE [LARGE SCALE GENOMIC DNA]</scope>
    <source>
        <strain evidence="2 3">CCM 7311</strain>
    </source>
</reference>
<feature type="transmembrane region" description="Helical" evidence="1">
    <location>
        <begin position="119"/>
        <end position="143"/>
    </location>
</feature>
<keyword evidence="3" id="KW-1185">Reference proteome</keyword>
<feature type="transmembrane region" description="Helical" evidence="1">
    <location>
        <begin position="183"/>
        <end position="206"/>
    </location>
</feature>
<organism evidence="2 3">
    <name type="scientific">Paenibacillus sepulcri</name>
    <dbReference type="NCBI Taxonomy" id="359917"/>
    <lineage>
        <taxon>Bacteria</taxon>
        <taxon>Bacillati</taxon>
        <taxon>Bacillota</taxon>
        <taxon>Bacilli</taxon>
        <taxon>Bacillales</taxon>
        <taxon>Paenibacillaceae</taxon>
        <taxon>Paenibacillus</taxon>
    </lineage>
</organism>
<comment type="caution">
    <text evidence="2">The sequence shown here is derived from an EMBL/GenBank/DDBJ whole genome shotgun (WGS) entry which is preliminary data.</text>
</comment>
<proteinExistence type="predicted"/>
<evidence type="ECO:0000256" key="1">
    <source>
        <dbReference type="SAM" id="Phobius"/>
    </source>
</evidence>
<evidence type="ECO:0000313" key="2">
    <source>
        <dbReference type="EMBL" id="MBW7453367.1"/>
    </source>
</evidence>
<protein>
    <recommendedName>
        <fullName evidence="4">ABC transporter permease</fullName>
    </recommendedName>
</protein>
<accession>A0ABS7BXJ1</accession>
<gene>
    <name evidence="2" type="ORF">K0U00_04880</name>
</gene>
<feature type="transmembrane region" description="Helical" evidence="1">
    <location>
        <begin position="218"/>
        <end position="241"/>
    </location>
</feature>
<keyword evidence="1" id="KW-0812">Transmembrane</keyword>
<feature type="transmembrane region" description="Helical" evidence="1">
    <location>
        <begin position="253"/>
        <end position="276"/>
    </location>
</feature>
<name>A0ABS7BXJ1_9BACL</name>